<feature type="region of interest" description="Disordered" evidence="1">
    <location>
        <begin position="39"/>
        <end position="58"/>
    </location>
</feature>
<keyword evidence="3" id="KW-1185">Reference proteome</keyword>
<evidence type="ECO:0000256" key="1">
    <source>
        <dbReference type="SAM" id="MobiDB-lite"/>
    </source>
</evidence>
<sequence>MSLLFMLFALMGAVIVLGGGSYALRRVLAHMEARVAVAEPEPPPRAEHGNHVGGYVPIQRDPDELPAEVLSRARNLVALGRADEAVRLVRTRLGGDESRARRVVRRLGEEGRPALEP</sequence>
<name>A0ABY5D974_9ACTN</name>
<dbReference type="Proteomes" id="UP001055940">
    <property type="component" value="Chromosome"/>
</dbReference>
<gene>
    <name evidence="2" type="ORF">NE857_04395</name>
</gene>
<evidence type="ECO:0000313" key="3">
    <source>
        <dbReference type="Proteomes" id="UP001055940"/>
    </source>
</evidence>
<proteinExistence type="predicted"/>
<dbReference type="EMBL" id="CP099837">
    <property type="protein sequence ID" value="USY20899.1"/>
    <property type="molecule type" value="Genomic_DNA"/>
</dbReference>
<organism evidence="2 3">
    <name type="scientific">Nocardiopsis exhalans</name>
    <dbReference type="NCBI Taxonomy" id="163604"/>
    <lineage>
        <taxon>Bacteria</taxon>
        <taxon>Bacillati</taxon>
        <taxon>Actinomycetota</taxon>
        <taxon>Actinomycetes</taxon>
        <taxon>Streptosporangiales</taxon>
        <taxon>Nocardiopsidaceae</taxon>
        <taxon>Nocardiopsis</taxon>
    </lineage>
</organism>
<reference evidence="2" key="1">
    <citation type="submission" date="2022-06" db="EMBL/GenBank/DDBJ databases">
        <authorList>
            <person name="Ping M."/>
        </authorList>
    </citation>
    <scope>NUCLEOTIDE SEQUENCE</scope>
    <source>
        <strain evidence="2">JCM11759T</strain>
    </source>
</reference>
<dbReference type="RefSeq" id="WP_254419924.1">
    <property type="nucleotide sequence ID" value="NZ_BAAAJB010000049.1"/>
</dbReference>
<evidence type="ECO:0000313" key="2">
    <source>
        <dbReference type="EMBL" id="USY20899.1"/>
    </source>
</evidence>
<accession>A0ABY5D974</accession>
<protein>
    <submittedName>
        <fullName evidence="2">Uncharacterized protein</fullName>
    </submittedName>
</protein>